<feature type="region of interest" description="Disordered" evidence="4">
    <location>
        <begin position="1920"/>
        <end position="1978"/>
    </location>
</feature>
<dbReference type="PANTHER" id="PTHR24198:SF165">
    <property type="entry name" value="ANKYRIN REPEAT-CONTAINING PROTEIN-RELATED"/>
    <property type="match status" value="1"/>
</dbReference>
<feature type="compositionally biased region" description="Basic and acidic residues" evidence="4">
    <location>
        <begin position="33"/>
        <end position="44"/>
    </location>
</feature>
<evidence type="ECO:0000256" key="2">
    <source>
        <dbReference type="ARBA" id="ARBA00023043"/>
    </source>
</evidence>
<dbReference type="InterPro" id="IPR002110">
    <property type="entry name" value="Ankyrin_rpt"/>
</dbReference>
<feature type="repeat" description="ANK" evidence="3">
    <location>
        <begin position="1109"/>
        <end position="1141"/>
    </location>
</feature>
<feature type="region of interest" description="Disordered" evidence="4">
    <location>
        <begin position="1"/>
        <end position="50"/>
    </location>
</feature>
<organism evidence="5 6">
    <name type="scientific">Stachybotrys elegans</name>
    <dbReference type="NCBI Taxonomy" id="80388"/>
    <lineage>
        <taxon>Eukaryota</taxon>
        <taxon>Fungi</taxon>
        <taxon>Dikarya</taxon>
        <taxon>Ascomycota</taxon>
        <taxon>Pezizomycotina</taxon>
        <taxon>Sordariomycetes</taxon>
        <taxon>Hypocreomycetidae</taxon>
        <taxon>Hypocreales</taxon>
        <taxon>Stachybotryaceae</taxon>
        <taxon>Stachybotrys</taxon>
    </lineage>
</organism>
<dbReference type="Gene3D" id="1.25.40.20">
    <property type="entry name" value="Ankyrin repeat-containing domain"/>
    <property type="match status" value="3"/>
</dbReference>
<dbReference type="InterPro" id="IPR029058">
    <property type="entry name" value="AB_hydrolase_fold"/>
</dbReference>
<dbReference type="SMART" id="SM00248">
    <property type="entry name" value="ANK"/>
    <property type="match status" value="16"/>
</dbReference>
<feature type="compositionally biased region" description="Low complexity" evidence="4">
    <location>
        <begin position="1"/>
        <end position="10"/>
    </location>
</feature>
<feature type="compositionally biased region" description="Basic and acidic residues" evidence="4">
    <location>
        <begin position="317"/>
        <end position="344"/>
    </location>
</feature>
<dbReference type="PANTHER" id="PTHR24198">
    <property type="entry name" value="ANKYRIN REPEAT AND PROTEIN KINASE DOMAIN-CONTAINING PROTEIN"/>
    <property type="match status" value="1"/>
</dbReference>
<dbReference type="EMBL" id="JAGPNK010000012">
    <property type="protein sequence ID" value="KAH7310656.1"/>
    <property type="molecule type" value="Genomic_DNA"/>
</dbReference>
<name>A0A8K0WP73_9HYPO</name>
<comment type="caution">
    <text evidence="5">The sequence shown here is derived from an EMBL/GenBank/DDBJ whole genome shotgun (WGS) entry which is preliminary data.</text>
</comment>
<evidence type="ECO:0000256" key="3">
    <source>
        <dbReference type="PROSITE-ProRule" id="PRU00023"/>
    </source>
</evidence>
<feature type="compositionally biased region" description="Low complexity" evidence="4">
    <location>
        <begin position="1925"/>
        <end position="1943"/>
    </location>
</feature>
<feature type="repeat" description="ANK" evidence="3">
    <location>
        <begin position="1453"/>
        <end position="1485"/>
    </location>
</feature>
<dbReference type="SUPFAM" id="SSF53474">
    <property type="entry name" value="alpha/beta-Hydrolases"/>
    <property type="match status" value="1"/>
</dbReference>
<keyword evidence="1" id="KW-0677">Repeat</keyword>
<dbReference type="Proteomes" id="UP000813444">
    <property type="component" value="Unassembled WGS sequence"/>
</dbReference>
<evidence type="ECO:0000256" key="4">
    <source>
        <dbReference type="SAM" id="MobiDB-lite"/>
    </source>
</evidence>
<keyword evidence="2 3" id="KW-0040">ANK repeat</keyword>
<feature type="repeat" description="ANK" evidence="3">
    <location>
        <begin position="1675"/>
        <end position="1703"/>
    </location>
</feature>
<evidence type="ECO:0000313" key="6">
    <source>
        <dbReference type="Proteomes" id="UP000813444"/>
    </source>
</evidence>
<feature type="repeat" description="ANK" evidence="3">
    <location>
        <begin position="1522"/>
        <end position="1554"/>
    </location>
</feature>
<keyword evidence="6" id="KW-1185">Reference proteome</keyword>
<dbReference type="SUPFAM" id="SSF48403">
    <property type="entry name" value="Ankyrin repeat"/>
    <property type="match status" value="4"/>
</dbReference>
<gene>
    <name evidence="5" type="ORF">B0I35DRAFT_481957</name>
</gene>
<reference evidence="5" key="1">
    <citation type="journal article" date="2021" name="Nat. Commun.">
        <title>Genetic determinants of endophytism in the Arabidopsis root mycobiome.</title>
        <authorList>
            <person name="Mesny F."/>
            <person name="Miyauchi S."/>
            <person name="Thiergart T."/>
            <person name="Pickel B."/>
            <person name="Atanasova L."/>
            <person name="Karlsson M."/>
            <person name="Huettel B."/>
            <person name="Barry K.W."/>
            <person name="Haridas S."/>
            <person name="Chen C."/>
            <person name="Bauer D."/>
            <person name="Andreopoulos W."/>
            <person name="Pangilinan J."/>
            <person name="LaButti K."/>
            <person name="Riley R."/>
            <person name="Lipzen A."/>
            <person name="Clum A."/>
            <person name="Drula E."/>
            <person name="Henrissat B."/>
            <person name="Kohler A."/>
            <person name="Grigoriev I.V."/>
            <person name="Martin F.M."/>
            <person name="Hacquard S."/>
        </authorList>
    </citation>
    <scope>NUCLEOTIDE SEQUENCE</scope>
    <source>
        <strain evidence="5">MPI-CAGE-CH-0235</strain>
    </source>
</reference>
<feature type="compositionally biased region" description="Basic and acidic residues" evidence="4">
    <location>
        <begin position="11"/>
        <end position="24"/>
    </location>
</feature>
<sequence>MSESQTSDSDSSVHELPERARGEDDASEAPAEATRDGDDAKSEAPSEISSVATENLLGLAKDEPIAYPEPEPKLLGLTKPWGWSLYDDYDVITVHGLRDDHKTAWQTSSGDFWLRDQLFPNINIRQLDYSYAVDDSARVFGPRGIEAEARNLIRDYNQFRQELPDTETGRPILWICHDIGGTIVKQALLEAAKARQQCHDEDVDTWEQHKDTRFRIATHSSAIIFLGSPHKSESIDTLEDELHNLMELPGPTIKHGIMKKIRTLAQQVSQTNLDFIDARLFSRLVHIDVFYMTDLETHAELEAKLLPSPEKQATSEQDDKKSEDDKGSEHGIEKADGDGAEETKTPQSSNGGNDGDKGEGKSEEPLKDEQTPDPNDPKSDESGPRKPAFPQFPEVPATPFSRFSINLCTNFEMSARWREASIEHANHVKGDNGLPVNDTWISGIVTRFNDNWYALKVSNDLIRIQCALLSLIPPPRPLKVHVDPTVSDKQQLSFLTWFSKHEKYDLFHRTFGPHLMHIEGDGIDPKRFRMISQYFHSFYEDDNLTKWGNDYGGASFRFEFSKFDSRYNSIKSMLLTFISETSWRSWSKSEGVAGALNLINDCRVSSLSDIWSLFVDMRKCAPVTKFTFFLSCFDECVEEEKAWFVENVIEQQRHSDLNFRLIFTTRGPDALLSRLIDDSERIRLADCPAPVVGYAIDEREFDPSGLTASLEEVFERRPNLASIREELEGLMSECQASPYLGYRILDWLSRYGRGRPISKISASIAKLRPVTPQNMMEVFLGCLTEDKRELALSIYKWVRYAREPLTLEELAHALVVSRDPEDTPLLDIDYESLSDDIQTIFCGIIESDGRDIKFFHDSFYTFTPPGIDDTDLSSIHAMFAQTCLKYLMREDVQSRYAELSMENFDPDPLLRPIHLPRRDFLSYAARFWIEHYELSGPDTPLELAISLFDNEKVRRKWTEAHYIMSHPFTRIGRSYESTIPLLASLGLEEIMDRQIEAEKGSKYFNQDIWLAITEAGRHGSAAMVRKLLGYVDTQDVDAQVAGLQDAVYWSALPGNDEVLSMILEQIKSQDSFSWPQSVVCRAAVSGCSDVLAAFAAAGGDISEAYAVWFTDSPLHGALYWGREDTVDLLIKLGVNLEAVNHAGWTPLMLSLDVGNPRIIQKLLDAGSNVDAKDNDGVPAIMTPIYSGDHVALDMLLTAGAKHDVGEYDTEEDGLRPPIIHAVDYGRAGCTRVLLKHGANIETESKIGTPLYMASLDDEAMVQLLLEHGADPNKFYTDKEMLMVRATRSNTRILGWLIDKGAKLDAQETWEEASLKTPLTAAINLATPEILEYLIDRGASLDYIPEGAESPVFVSAFRCSDINMAKLLLRKNADIKWRRDDGWGPLEAAYDIPAHLSLFLEHGADPNAMCDRGTVLMMASRWGFSETVKILLEHKSTPVDLEAKFTWDPEDDDYNSTALQFALKTGNFEIAIMLLDAGAKLDDSGIYLKYILQSITDEDNQHLHLILERCLKGGAKTDYSDSDGNTILHAINNHIHVSTIQLLLDAGAPLDTANAAGITPLMVAIQNANIEAMKLFISKGARTNTCTPSYGTFLHLALEQTSQSDDVVFEMVKLLCEAKVDPALPGPEPERESFLCTAAGSGSQYDPSLRRKLTRHLVDELHMDPNIRSGNGVGYPLLAAARVDDTGLVEYLIRRGADPNVADSQGRRAIHHLVTKGAVLYRRMTHALRDAGADLEAPDNFGRTPLHFAAAGIPSWHLGYSLPALRKHLDINVRDIDGWTPLMWASRKMGNFDVAVGEFVNNQHANIWPRSKDGKWSALKLARFSDLGDEYEAMLMPPEDEQEREGVDGTKETWDPEFHQCEKADKVTWSARCDSCLMQSPGTWQKCTTCNPDVMLCFKCFPHRKEMHAADHEFEEYLESKEDDAAAPASRAASRVSHVSVDSDGNPVVRDTSATEVTETNTDDDDTDDDTDDDDDSDD</sequence>
<dbReference type="OrthoDB" id="341259at2759"/>
<protein>
    <submittedName>
        <fullName evidence="5">Ankyrin repeat-containing domain protein</fullName>
    </submittedName>
</protein>
<accession>A0A8K0WP73</accession>
<dbReference type="PROSITE" id="PS50088">
    <property type="entry name" value="ANK_REPEAT"/>
    <property type="match status" value="6"/>
</dbReference>
<dbReference type="InterPro" id="IPR036770">
    <property type="entry name" value="Ankyrin_rpt-contain_sf"/>
</dbReference>
<feature type="compositionally biased region" description="Basic and acidic residues" evidence="4">
    <location>
        <begin position="354"/>
        <end position="384"/>
    </location>
</feature>
<feature type="region of interest" description="Disordered" evidence="4">
    <location>
        <begin position="303"/>
        <end position="396"/>
    </location>
</feature>
<evidence type="ECO:0000313" key="5">
    <source>
        <dbReference type="EMBL" id="KAH7310656.1"/>
    </source>
</evidence>
<feature type="repeat" description="ANK" evidence="3">
    <location>
        <begin position="1555"/>
        <end position="1587"/>
    </location>
</feature>
<dbReference type="CDD" id="cd02249">
    <property type="entry name" value="ZZ"/>
    <property type="match status" value="1"/>
</dbReference>
<proteinExistence type="predicted"/>
<evidence type="ECO:0000256" key="1">
    <source>
        <dbReference type="ARBA" id="ARBA00022737"/>
    </source>
</evidence>
<dbReference type="Pfam" id="PF12796">
    <property type="entry name" value="Ank_2"/>
    <property type="match status" value="5"/>
</dbReference>
<dbReference type="PROSITE" id="PS50297">
    <property type="entry name" value="ANK_REP_REGION"/>
    <property type="match status" value="4"/>
</dbReference>
<feature type="compositionally biased region" description="Acidic residues" evidence="4">
    <location>
        <begin position="1960"/>
        <end position="1978"/>
    </location>
</feature>
<feature type="repeat" description="ANK" evidence="3">
    <location>
        <begin position="1142"/>
        <end position="1174"/>
    </location>
</feature>
<dbReference type="SUPFAM" id="SSF57850">
    <property type="entry name" value="RING/U-box"/>
    <property type="match status" value="1"/>
</dbReference>